<proteinExistence type="inferred from homology"/>
<reference evidence="7 8" key="2">
    <citation type="submission" date="2018-03" db="EMBL/GenBank/DDBJ databases">
        <title>The ancient ancestry and fast evolution of plastids.</title>
        <authorList>
            <person name="Moore K.R."/>
            <person name="Magnabosco C."/>
            <person name="Momper L."/>
            <person name="Gold D.A."/>
            <person name="Bosak T."/>
            <person name="Fournier G.P."/>
        </authorList>
    </citation>
    <scope>NUCLEOTIDE SEQUENCE [LARGE SCALE GENOMIC DNA]</scope>
    <source>
        <strain evidence="7 8">ULC18</strain>
    </source>
</reference>
<keyword evidence="4" id="KW-0175">Coiled coil</keyword>
<comment type="similarity">
    <text evidence="1">Belongs to the SMC family. SbcC subfamily.</text>
</comment>
<feature type="region of interest" description="Disordered" evidence="5">
    <location>
        <begin position="308"/>
        <end position="327"/>
    </location>
</feature>
<evidence type="ECO:0000256" key="2">
    <source>
        <dbReference type="ARBA" id="ARBA00011322"/>
    </source>
</evidence>
<dbReference type="SUPFAM" id="SSF52540">
    <property type="entry name" value="P-loop containing nucleoside triphosphate hydrolases"/>
    <property type="match status" value="2"/>
</dbReference>
<organism evidence="7 8">
    <name type="scientific">Stenomitos frigidus ULC18</name>
    <dbReference type="NCBI Taxonomy" id="2107698"/>
    <lineage>
        <taxon>Bacteria</taxon>
        <taxon>Bacillati</taxon>
        <taxon>Cyanobacteriota</taxon>
        <taxon>Cyanophyceae</taxon>
        <taxon>Leptolyngbyales</taxon>
        <taxon>Leptolyngbyaceae</taxon>
        <taxon>Stenomitos</taxon>
    </lineage>
</organism>
<keyword evidence="8" id="KW-1185">Reference proteome</keyword>
<comment type="caution">
    <text evidence="7">The sequence shown here is derived from an EMBL/GenBank/DDBJ whole genome shotgun (WGS) entry which is preliminary data.</text>
</comment>
<dbReference type="GO" id="GO:0016887">
    <property type="term" value="F:ATP hydrolysis activity"/>
    <property type="evidence" value="ECO:0007669"/>
    <property type="project" value="InterPro"/>
</dbReference>
<evidence type="ECO:0000313" key="7">
    <source>
        <dbReference type="EMBL" id="PSB26372.1"/>
    </source>
</evidence>
<feature type="domain" description="Rad50/SbcC-type AAA" evidence="6">
    <location>
        <begin position="5"/>
        <end position="258"/>
    </location>
</feature>
<feature type="coiled-coil region" evidence="4">
    <location>
        <begin position="185"/>
        <end position="260"/>
    </location>
</feature>
<dbReference type="PANTHER" id="PTHR32114">
    <property type="entry name" value="ABC TRANSPORTER ABCH.3"/>
    <property type="match status" value="1"/>
</dbReference>
<feature type="coiled-coil region" evidence="4">
    <location>
        <begin position="672"/>
        <end position="709"/>
    </location>
</feature>
<evidence type="ECO:0000256" key="1">
    <source>
        <dbReference type="ARBA" id="ARBA00006930"/>
    </source>
</evidence>
<dbReference type="OrthoDB" id="9795626at2"/>
<dbReference type="RefSeq" id="WP_106258020.1">
    <property type="nucleotide sequence ID" value="NZ_CAWNSW010000043.1"/>
</dbReference>
<protein>
    <recommendedName>
        <fullName evidence="3">Nuclease SbcCD subunit C</fullName>
    </recommendedName>
</protein>
<dbReference type="PANTHER" id="PTHR32114:SF2">
    <property type="entry name" value="ABC TRANSPORTER ABCH.3"/>
    <property type="match status" value="1"/>
</dbReference>
<dbReference type="AlphaFoldDB" id="A0A2T1E0V6"/>
<dbReference type="GO" id="GO:0006302">
    <property type="term" value="P:double-strand break repair"/>
    <property type="evidence" value="ECO:0007669"/>
    <property type="project" value="InterPro"/>
</dbReference>
<evidence type="ECO:0000256" key="4">
    <source>
        <dbReference type="SAM" id="Coils"/>
    </source>
</evidence>
<name>A0A2T1E0V6_9CYAN</name>
<evidence type="ECO:0000256" key="5">
    <source>
        <dbReference type="SAM" id="MobiDB-lite"/>
    </source>
</evidence>
<evidence type="ECO:0000259" key="6">
    <source>
        <dbReference type="Pfam" id="PF13476"/>
    </source>
</evidence>
<evidence type="ECO:0000313" key="8">
    <source>
        <dbReference type="Proteomes" id="UP000239576"/>
    </source>
</evidence>
<reference evidence="8" key="1">
    <citation type="submission" date="2018-02" db="EMBL/GenBank/DDBJ databases">
        <authorList>
            <person name="Moore K."/>
            <person name="Momper L."/>
        </authorList>
    </citation>
    <scope>NUCLEOTIDE SEQUENCE [LARGE SCALE GENOMIC DNA]</scope>
    <source>
        <strain evidence="8">ULC18</strain>
    </source>
</reference>
<gene>
    <name evidence="7" type="ORF">C7B82_19865</name>
</gene>
<dbReference type="Pfam" id="PF13476">
    <property type="entry name" value="AAA_23"/>
    <property type="match status" value="1"/>
</dbReference>
<dbReference type="InterPro" id="IPR038729">
    <property type="entry name" value="Rad50/SbcC_AAA"/>
</dbReference>
<dbReference type="EMBL" id="PVWK01000108">
    <property type="protein sequence ID" value="PSB26372.1"/>
    <property type="molecule type" value="Genomic_DNA"/>
</dbReference>
<sequence>MEILSVSLKNFKSHSDRHFTFQPGTNAICGENGAGKTSILEAIAWAMFDYTGDYNKDDLIRNGSASAQARVAFISSRDGRTYEVQRCTSKGYTLYDPQLAERLPYSRIKEEVMPWLREHLGVSPGTDLSQLFSSTIGVPQGTFTVDFLLTKEKRKPIFDKILKVEEYQQSWKKLGDLEKYAKSQVESLEQEIAHYDDALTELESLLQKRHTQSEEIKQVQTELEQAQTALIQWQREQEQLSAQATQMQQLDSQLEALTARIQTQTAFTERLHLALQEAEQAVAICTEHREAFQAFGQAEKALKELEQQQRSERELQHKRQHSQEQLRDRQTKLATLTLQLDRLQQAKADLEQLEPLIEQQQQLEDSLKALNQQLQNCSTWQRTVQDQEKRLVQMQIRITQTDKEISCVQALEPLVQQIPILEQQQQRYQQQLSRIAAAAQFEADLRQMLRQSEETGDRYFNQVAQAEATLRDLQQTVPLWTEPLELALTTLRSGVDWQQQLLTALQSILQDLAEQTSEARLEKQLQQLQSDLKKARQQQLEFSGLAQRLSDRAERHEEAIALQASLTELQTQLTAEPFLQKQQTRLAQELEALGDPRGRSRLRQQELQQEPTLRANVETVQTSLAEDQQAIILLDQQLATFADLGEALQTQQSLREQHRAAHQEYLENQKLANSRRERHQQLQEAIVQLQALEQDAKTVSEAHKQLHETFNAEHFQAVQTAYQQTKERGIALNASLPDKLKYLEALNQQLTRLEVLQTKRSQAQAWLEQKRKTQRFVKFARDAYKKAGPRITERYVQRISREADRLFRELLNRPNVGLEWTRDYEIMVQEGAHTRRFLNLSGGEQMCAALAVRLALLKVLADIDIAFFDEPTTNMDKPRRDHLAEAIANIKTFRQLFVISHDDTFEKVTENIILIERE</sequence>
<dbReference type="InterPro" id="IPR027417">
    <property type="entry name" value="P-loop_NTPase"/>
</dbReference>
<comment type="subunit">
    <text evidence="2">Heterodimer of SbcC and SbcD.</text>
</comment>
<dbReference type="Proteomes" id="UP000239576">
    <property type="component" value="Unassembled WGS sequence"/>
</dbReference>
<dbReference type="Gene3D" id="3.40.50.300">
    <property type="entry name" value="P-loop containing nucleotide triphosphate hydrolases"/>
    <property type="match status" value="2"/>
</dbReference>
<accession>A0A2T1E0V6</accession>
<evidence type="ECO:0000256" key="3">
    <source>
        <dbReference type="ARBA" id="ARBA00013368"/>
    </source>
</evidence>